<comment type="similarity">
    <text evidence="2">Belongs to the major facilitator superfamily. Monocarboxylate porter (TC 2.A.1.13) family.</text>
</comment>
<evidence type="ECO:0000256" key="5">
    <source>
        <dbReference type="ARBA" id="ARBA00022989"/>
    </source>
</evidence>
<feature type="region of interest" description="Disordered" evidence="8">
    <location>
        <begin position="1"/>
        <end position="26"/>
    </location>
</feature>
<evidence type="ECO:0000256" key="4">
    <source>
        <dbReference type="ARBA" id="ARBA00022692"/>
    </source>
</evidence>
<reference evidence="10" key="1">
    <citation type="journal article" date="2020" name="BMC Genomics">
        <title>Correction to: Identification and distribution of gene clusters required for synthesis of sphingolipid metabolism inhibitors in diverse species of the filamentous fungus Fusarium.</title>
        <authorList>
            <person name="Kim H.S."/>
            <person name="Lohmar J.M."/>
            <person name="Busman M."/>
            <person name="Brown D.W."/>
            <person name="Naumann T.A."/>
            <person name="Divon H.H."/>
            <person name="Lysoe E."/>
            <person name="Uhlig S."/>
            <person name="Proctor R.H."/>
        </authorList>
    </citation>
    <scope>NUCLEOTIDE SEQUENCE</scope>
    <source>
        <strain evidence="10">NRRL 20472</strain>
    </source>
</reference>
<dbReference type="Gene3D" id="1.20.1250.20">
    <property type="entry name" value="MFS general substrate transporter like domains"/>
    <property type="match status" value="1"/>
</dbReference>
<keyword evidence="11" id="KW-1185">Reference proteome</keyword>
<evidence type="ECO:0000256" key="1">
    <source>
        <dbReference type="ARBA" id="ARBA00004141"/>
    </source>
</evidence>
<protein>
    <recommendedName>
        <fullName evidence="12">Major facilitator superfamily (MFS) profile domain-containing protein</fullName>
    </recommendedName>
</protein>
<feature type="transmembrane region" description="Helical" evidence="9">
    <location>
        <begin position="82"/>
        <end position="105"/>
    </location>
</feature>
<name>A0A8H4WTD9_9HYPO</name>
<feature type="transmembrane region" description="Helical" evidence="9">
    <location>
        <begin position="149"/>
        <end position="169"/>
    </location>
</feature>
<dbReference type="EMBL" id="JABEXW010001017">
    <property type="protein sequence ID" value="KAF4949219.1"/>
    <property type="molecule type" value="Genomic_DNA"/>
</dbReference>
<keyword evidence="3" id="KW-0813">Transport</keyword>
<feature type="transmembrane region" description="Helical" evidence="9">
    <location>
        <begin position="36"/>
        <end position="54"/>
    </location>
</feature>
<reference evidence="10" key="2">
    <citation type="submission" date="2020-05" db="EMBL/GenBank/DDBJ databases">
        <authorList>
            <person name="Kim H.-S."/>
            <person name="Proctor R.H."/>
            <person name="Brown D.W."/>
        </authorList>
    </citation>
    <scope>NUCLEOTIDE SEQUENCE</scope>
    <source>
        <strain evidence="10">NRRL 20472</strain>
    </source>
</reference>
<keyword evidence="7" id="KW-0325">Glycoprotein</keyword>
<dbReference type="InterPro" id="IPR050327">
    <property type="entry name" value="Proton-linked_MCT"/>
</dbReference>
<feature type="transmembrane region" description="Helical" evidence="9">
    <location>
        <begin position="310"/>
        <end position="326"/>
    </location>
</feature>
<evidence type="ECO:0000256" key="3">
    <source>
        <dbReference type="ARBA" id="ARBA00022448"/>
    </source>
</evidence>
<evidence type="ECO:0000256" key="6">
    <source>
        <dbReference type="ARBA" id="ARBA00023136"/>
    </source>
</evidence>
<dbReference type="InterPro" id="IPR011701">
    <property type="entry name" value="MFS"/>
</dbReference>
<evidence type="ECO:0008006" key="12">
    <source>
        <dbReference type="Google" id="ProtNLM"/>
    </source>
</evidence>
<evidence type="ECO:0000256" key="7">
    <source>
        <dbReference type="ARBA" id="ARBA00023180"/>
    </source>
</evidence>
<dbReference type="OrthoDB" id="5667at2759"/>
<proteinExistence type="inferred from homology"/>
<dbReference type="GO" id="GO:0016020">
    <property type="term" value="C:membrane"/>
    <property type="evidence" value="ECO:0007669"/>
    <property type="project" value="UniProtKB-SubCell"/>
</dbReference>
<dbReference type="Pfam" id="PF07690">
    <property type="entry name" value="MFS_1"/>
    <property type="match status" value="1"/>
</dbReference>
<evidence type="ECO:0000256" key="9">
    <source>
        <dbReference type="SAM" id="Phobius"/>
    </source>
</evidence>
<evidence type="ECO:0000256" key="8">
    <source>
        <dbReference type="SAM" id="MobiDB-lite"/>
    </source>
</evidence>
<evidence type="ECO:0000313" key="11">
    <source>
        <dbReference type="Proteomes" id="UP000622797"/>
    </source>
</evidence>
<evidence type="ECO:0000313" key="10">
    <source>
        <dbReference type="EMBL" id="KAF4949219.1"/>
    </source>
</evidence>
<dbReference type="AlphaFoldDB" id="A0A8H4WTD9"/>
<organism evidence="10 11">
    <name type="scientific">Fusarium sarcochroum</name>
    <dbReference type="NCBI Taxonomy" id="1208366"/>
    <lineage>
        <taxon>Eukaryota</taxon>
        <taxon>Fungi</taxon>
        <taxon>Dikarya</taxon>
        <taxon>Ascomycota</taxon>
        <taxon>Pezizomycotina</taxon>
        <taxon>Sordariomycetes</taxon>
        <taxon>Hypocreomycetidae</taxon>
        <taxon>Hypocreales</taxon>
        <taxon>Nectriaceae</taxon>
        <taxon>Fusarium</taxon>
        <taxon>Fusarium lateritium species complex</taxon>
    </lineage>
</organism>
<dbReference type="Proteomes" id="UP000622797">
    <property type="component" value="Unassembled WGS sequence"/>
</dbReference>
<sequence>MVSKQAANDGERQQNTDLSQIEPNDKIEFPDGGRRAWLVVIGAFLGLFTSFGWIDSANHVRKYSVVDSSHIYVYYVRYASQYYQFILSQSICCPLGASMILYSSFNCVTTWVKKRRGLAMGITASGSSLGGLIMPILVDHIINKIGFGWTMRVCAFFMLALLSVTNLTVCSRLEPNPTTSKLGDYFKNFTDIPFMLTTLAGFFYSMGMFIPITYLVTYVAAALSTIFVLGLWLPGSTNATTISFAAAFGFSSGSYTALSPALVAQISDIHDIGTRSGALYSFMSISALVGSPIGGALIAQADGAYKRLQVFTGLMIAGGTLFYLAARLKLSKGKIWAKV</sequence>
<feature type="transmembrane region" description="Helical" evidence="9">
    <location>
        <begin position="117"/>
        <end position="137"/>
    </location>
</feature>
<gene>
    <name evidence="10" type="ORF">FSARC_13560</name>
</gene>
<comment type="caution">
    <text evidence="10">The sequence shown here is derived from an EMBL/GenBank/DDBJ whole genome shotgun (WGS) entry which is preliminary data.</text>
</comment>
<comment type="subcellular location">
    <subcellularLocation>
        <location evidence="1">Membrane</location>
        <topology evidence="1">Multi-pass membrane protein</topology>
    </subcellularLocation>
</comment>
<dbReference type="SUPFAM" id="SSF103473">
    <property type="entry name" value="MFS general substrate transporter"/>
    <property type="match status" value="1"/>
</dbReference>
<keyword evidence="6 9" id="KW-0472">Membrane</keyword>
<keyword evidence="5 9" id="KW-1133">Transmembrane helix</keyword>
<feature type="transmembrane region" description="Helical" evidence="9">
    <location>
        <begin position="212"/>
        <end position="233"/>
    </location>
</feature>
<dbReference type="PANTHER" id="PTHR11360:SF224">
    <property type="entry name" value="MAJOR FACILITATOR SUPERFAMILY (MFS) PROFILE DOMAIN-CONTAINING PROTEIN-RELATED"/>
    <property type="match status" value="1"/>
</dbReference>
<dbReference type="PANTHER" id="PTHR11360">
    <property type="entry name" value="MONOCARBOXYLATE TRANSPORTER"/>
    <property type="match status" value="1"/>
</dbReference>
<dbReference type="InterPro" id="IPR036259">
    <property type="entry name" value="MFS_trans_sf"/>
</dbReference>
<feature type="transmembrane region" description="Helical" evidence="9">
    <location>
        <begin position="245"/>
        <end position="266"/>
    </location>
</feature>
<dbReference type="GO" id="GO:0022857">
    <property type="term" value="F:transmembrane transporter activity"/>
    <property type="evidence" value="ECO:0007669"/>
    <property type="project" value="InterPro"/>
</dbReference>
<feature type="transmembrane region" description="Helical" evidence="9">
    <location>
        <begin position="278"/>
        <end position="298"/>
    </location>
</feature>
<keyword evidence="4 9" id="KW-0812">Transmembrane</keyword>
<accession>A0A8H4WTD9</accession>
<evidence type="ECO:0000256" key="2">
    <source>
        <dbReference type="ARBA" id="ARBA00006727"/>
    </source>
</evidence>